<sequence length="95" mass="10488">MPKTALPNEMLVWDKNEDEDSQQSSAIHFGDSKQKKKSEIIGWFRTLFIFPEKVVSTNPCSTATILVELSGPKFLFDRTSGPSANSGSQSPPLQS</sequence>
<organism evidence="1 2">
    <name type="scientific">Eumeta variegata</name>
    <name type="common">Bagworm moth</name>
    <name type="synonym">Eumeta japonica</name>
    <dbReference type="NCBI Taxonomy" id="151549"/>
    <lineage>
        <taxon>Eukaryota</taxon>
        <taxon>Metazoa</taxon>
        <taxon>Ecdysozoa</taxon>
        <taxon>Arthropoda</taxon>
        <taxon>Hexapoda</taxon>
        <taxon>Insecta</taxon>
        <taxon>Pterygota</taxon>
        <taxon>Neoptera</taxon>
        <taxon>Endopterygota</taxon>
        <taxon>Lepidoptera</taxon>
        <taxon>Glossata</taxon>
        <taxon>Ditrysia</taxon>
        <taxon>Tineoidea</taxon>
        <taxon>Psychidae</taxon>
        <taxon>Oiketicinae</taxon>
        <taxon>Eumeta</taxon>
    </lineage>
</organism>
<name>A0A4C1XP51_EUMVA</name>
<dbReference type="EMBL" id="BGZK01000895">
    <property type="protein sequence ID" value="GBP64354.1"/>
    <property type="molecule type" value="Genomic_DNA"/>
</dbReference>
<dbReference type="AlphaFoldDB" id="A0A4C1XP51"/>
<keyword evidence="2" id="KW-1185">Reference proteome</keyword>
<comment type="caution">
    <text evidence="1">The sequence shown here is derived from an EMBL/GenBank/DDBJ whole genome shotgun (WGS) entry which is preliminary data.</text>
</comment>
<dbReference type="Proteomes" id="UP000299102">
    <property type="component" value="Unassembled WGS sequence"/>
</dbReference>
<evidence type="ECO:0000313" key="2">
    <source>
        <dbReference type="Proteomes" id="UP000299102"/>
    </source>
</evidence>
<gene>
    <name evidence="1" type="ORF">EVAR_14922_1</name>
</gene>
<proteinExistence type="predicted"/>
<reference evidence="1 2" key="1">
    <citation type="journal article" date="2019" name="Commun. Biol.">
        <title>The bagworm genome reveals a unique fibroin gene that provides high tensile strength.</title>
        <authorList>
            <person name="Kono N."/>
            <person name="Nakamura H."/>
            <person name="Ohtoshi R."/>
            <person name="Tomita M."/>
            <person name="Numata K."/>
            <person name="Arakawa K."/>
        </authorList>
    </citation>
    <scope>NUCLEOTIDE SEQUENCE [LARGE SCALE GENOMIC DNA]</scope>
</reference>
<accession>A0A4C1XP51</accession>
<evidence type="ECO:0000313" key="1">
    <source>
        <dbReference type="EMBL" id="GBP64354.1"/>
    </source>
</evidence>
<protein>
    <submittedName>
        <fullName evidence="1">Uncharacterized protein</fullName>
    </submittedName>
</protein>